<evidence type="ECO:0000313" key="1">
    <source>
        <dbReference type="EMBL" id="RWR99912.1"/>
    </source>
</evidence>
<dbReference type="OrthoDB" id="10051656at2759"/>
<dbReference type="EMBL" id="NCKV01061627">
    <property type="protein sequence ID" value="RWR99912.1"/>
    <property type="molecule type" value="Genomic_DNA"/>
</dbReference>
<name>A0A443QA53_9ACAR</name>
<reference evidence="1 2" key="1">
    <citation type="journal article" date="2018" name="Gigascience">
        <title>Genomes of trombidid mites reveal novel predicted allergens and laterally-transferred genes associated with secondary metabolism.</title>
        <authorList>
            <person name="Dong X."/>
            <person name="Chaisiri K."/>
            <person name="Xia D."/>
            <person name="Armstrong S.D."/>
            <person name="Fang Y."/>
            <person name="Donnelly M.J."/>
            <person name="Kadowaki T."/>
            <person name="McGarry J.W."/>
            <person name="Darby A.C."/>
            <person name="Makepeace B.L."/>
        </authorList>
    </citation>
    <scope>NUCLEOTIDE SEQUENCE [LARGE SCALE GENOMIC DNA]</scope>
    <source>
        <strain evidence="1">UoL-UT</strain>
    </source>
</reference>
<dbReference type="VEuPathDB" id="VectorBase:LDEU014520"/>
<accession>A0A443QA53</accession>
<dbReference type="Proteomes" id="UP000288716">
    <property type="component" value="Unassembled WGS sequence"/>
</dbReference>
<protein>
    <submittedName>
        <fullName evidence="1">Uncharacterized protein</fullName>
    </submittedName>
</protein>
<evidence type="ECO:0000313" key="2">
    <source>
        <dbReference type="Proteomes" id="UP000288716"/>
    </source>
</evidence>
<comment type="caution">
    <text evidence="1">The sequence shown here is derived from an EMBL/GenBank/DDBJ whole genome shotgun (WGS) entry which is preliminary data.</text>
</comment>
<gene>
    <name evidence="1" type="ORF">B4U80_02605</name>
</gene>
<dbReference type="AlphaFoldDB" id="A0A443QA53"/>
<sequence>MPLISANGRLMTPLLIVMKEKDGKFGPIVTKNMFRHPNIYIVASASGAEKKYFIG</sequence>
<organism evidence="1 2">
    <name type="scientific">Leptotrombidium deliense</name>
    <dbReference type="NCBI Taxonomy" id="299467"/>
    <lineage>
        <taxon>Eukaryota</taxon>
        <taxon>Metazoa</taxon>
        <taxon>Ecdysozoa</taxon>
        <taxon>Arthropoda</taxon>
        <taxon>Chelicerata</taxon>
        <taxon>Arachnida</taxon>
        <taxon>Acari</taxon>
        <taxon>Acariformes</taxon>
        <taxon>Trombidiformes</taxon>
        <taxon>Prostigmata</taxon>
        <taxon>Anystina</taxon>
        <taxon>Parasitengona</taxon>
        <taxon>Trombiculoidea</taxon>
        <taxon>Trombiculidae</taxon>
        <taxon>Leptotrombidium</taxon>
    </lineage>
</organism>
<proteinExistence type="predicted"/>
<keyword evidence="2" id="KW-1185">Reference proteome</keyword>